<sequence length="284" mass="30864">MARPKIEWTDTQLRAIMSALATLDRDFPLDNDRFLDALIDEVRMLTGRLYGATTYSRLLRDVAPQIGVSRNPSSRTLQKAIGRAQSLAPTPAAGIAEAGPVVDVLAWRRALEPVVRDALAPMHALLAQQQVRQSAPRLDDDGAGATGDAAAQRLRLQLAEASLADAHARVSRLEEENGHLRREAAQAEARATVSETRIAGLLEELHRTIAASAGGAGALAKVAGQLAGTERFLKSQNDAVRLQASAEADALRRQVTQLRERVDHLLLDNDQYRRTLSSRQPGNR</sequence>
<feature type="coiled-coil region" evidence="1">
    <location>
        <begin position="156"/>
        <end position="190"/>
    </location>
</feature>
<name>A0A4Y8MKX6_9BURK</name>
<accession>A0A4Y8MKX6</accession>
<feature type="coiled-coil region" evidence="1">
    <location>
        <begin position="241"/>
        <end position="275"/>
    </location>
</feature>
<dbReference type="AlphaFoldDB" id="A0A4Y8MKX6"/>
<proteinExistence type="predicted"/>
<keyword evidence="1" id="KW-0175">Coiled coil</keyword>
<gene>
    <name evidence="2" type="ORF">E2553_37795</name>
</gene>
<organism evidence="2 3">
    <name type="scientific">Paraburkholderia dipogonis</name>
    <dbReference type="NCBI Taxonomy" id="1211383"/>
    <lineage>
        <taxon>Bacteria</taxon>
        <taxon>Pseudomonadati</taxon>
        <taxon>Pseudomonadota</taxon>
        <taxon>Betaproteobacteria</taxon>
        <taxon>Burkholderiales</taxon>
        <taxon>Burkholderiaceae</taxon>
        <taxon>Paraburkholderia</taxon>
    </lineage>
</organism>
<dbReference type="EMBL" id="SNVI01000004">
    <property type="protein sequence ID" value="TFE38136.1"/>
    <property type="molecule type" value="Genomic_DNA"/>
</dbReference>
<dbReference type="Proteomes" id="UP000297385">
    <property type="component" value="Unassembled WGS sequence"/>
</dbReference>
<comment type="caution">
    <text evidence="2">The sequence shown here is derived from an EMBL/GenBank/DDBJ whole genome shotgun (WGS) entry which is preliminary data.</text>
</comment>
<reference evidence="2 3" key="1">
    <citation type="submission" date="2019-03" db="EMBL/GenBank/DDBJ databases">
        <title>Complete Genome Sequence of Paraburkholderia dipogonis ICMP 19430T, a Nitrogen-fixing Symbiont of the South African Invasive Legume Dipogon lignosus in New Zealand.</title>
        <authorList>
            <person name="De Meyer S.E."/>
        </authorList>
    </citation>
    <scope>NUCLEOTIDE SEQUENCE [LARGE SCALE GENOMIC DNA]</scope>
    <source>
        <strain evidence="2 3">ICMP 19430</strain>
    </source>
</reference>
<protein>
    <recommendedName>
        <fullName evidence="4">DNA-binding protein</fullName>
    </recommendedName>
</protein>
<evidence type="ECO:0000256" key="1">
    <source>
        <dbReference type="SAM" id="Coils"/>
    </source>
</evidence>
<dbReference type="RefSeq" id="WP_134465782.1">
    <property type="nucleotide sequence ID" value="NZ_JBHSXU010000007.1"/>
</dbReference>
<evidence type="ECO:0000313" key="3">
    <source>
        <dbReference type="Proteomes" id="UP000297385"/>
    </source>
</evidence>
<evidence type="ECO:0008006" key="4">
    <source>
        <dbReference type="Google" id="ProtNLM"/>
    </source>
</evidence>
<evidence type="ECO:0000313" key="2">
    <source>
        <dbReference type="EMBL" id="TFE38136.1"/>
    </source>
</evidence>
<dbReference type="GeneID" id="97310052"/>